<evidence type="ECO:0000256" key="6">
    <source>
        <dbReference type="SAM" id="MobiDB-lite"/>
    </source>
</evidence>
<organism evidence="8 9">
    <name type="scientific">Paenibacillus algicola</name>
    <dbReference type="NCBI Taxonomy" id="2565926"/>
    <lineage>
        <taxon>Bacteria</taxon>
        <taxon>Bacillati</taxon>
        <taxon>Bacillota</taxon>
        <taxon>Bacilli</taxon>
        <taxon>Bacillales</taxon>
        <taxon>Paenibacillaceae</taxon>
        <taxon>Paenibacillus</taxon>
    </lineage>
</organism>
<evidence type="ECO:0000313" key="9">
    <source>
        <dbReference type="Proteomes" id="UP000300879"/>
    </source>
</evidence>
<dbReference type="KEGG" id="palo:E6C60_0818"/>
<evidence type="ECO:0000313" key="8">
    <source>
        <dbReference type="EMBL" id="QCT01539.1"/>
    </source>
</evidence>
<keyword evidence="3" id="KW-0472">Membrane</keyword>
<gene>
    <name evidence="8" type="ORF">E6C60_0818</name>
</gene>
<evidence type="ECO:0000256" key="4">
    <source>
        <dbReference type="ARBA" id="ARBA00023139"/>
    </source>
</evidence>
<evidence type="ECO:0000256" key="5">
    <source>
        <dbReference type="ARBA" id="ARBA00023288"/>
    </source>
</evidence>
<feature type="chain" id="PRO_5038655304" evidence="7">
    <location>
        <begin position="18"/>
        <end position="520"/>
    </location>
</feature>
<dbReference type="AlphaFoldDB" id="A0A4P8XMM7"/>
<dbReference type="Pfam" id="PF13416">
    <property type="entry name" value="SBP_bac_8"/>
    <property type="match status" value="1"/>
</dbReference>
<dbReference type="InterPro" id="IPR050490">
    <property type="entry name" value="Bact_solute-bd_prot1"/>
</dbReference>
<dbReference type="PROSITE" id="PS51257">
    <property type="entry name" value="PROKAR_LIPOPROTEIN"/>
    <property type="match status" value="1"/>
</dbReference>
<proteinExistence type="predicted"/>
<evidence type="ECO:0000256" key="3">
    <source>
        <dbReference type="ARBA" id="ARBA00023136"/>
    </source>
</evidence>
<dbReference type="SUPFAM" id="SSF53850">
    <property type="entry name" value="Periplasmic binding protein-like II"/>
    <property type="match status" value="1"/>
</dbReference>
<keyword evidence="1" id="KW-1003">Cell membrane</keyword>
<dbReference type="Gene3D" id="3.40.190.10">
    <property type="entry name" value="Periplasmic binding protein-like II"/>
    <property type="match status" value="2"/>
</dbReference>
<dbReference type="EMBL" id="CP040396">
    <property type="protein sequence ID" value="QCT01539.1"/>
    <property type="molecule type" value="Genomic_DNA"/>
</dbReference>
<evidence type="ECO:0000256" key="1">
    <source>
        <dbReference type="ARBA" id="ARBA00022475"/>
    </source>
</evidence>
<dbReference type="Proteomes" id="UP000300879">
    <property type="component" value="Chromosome"/>
</dbReference>
<evidence type="ECO:0000256" key="2">
    <source>
        <dbReference type="ARBA" id="ARBA00022729"/>
    </source>
</evidence>
<keyword evidence="2 7" id="KW-0732">Signal</keyword>
<reference evidence="8 9" key="1">
    <citation type="submission" date="2019-05" db="EMBL/GenBank/DDBJ databases">
        <authorList>
            <person name="Chen C."/>
        </authorList>
    </citation>
    <scope>NUCLEOTIDE SEQUENCE [LARGE SCALE GENOMIC DNA]</scope>
    <source>
        <strain evidence="8 9">HB172198</strain>
    </source>
</reference>
<feature type="compositionally biased region" description="Basic and acidic residues" evidence="6">
    <location>
        <begin position="41"/>
        <end position="50"/>
    </location>
</feature>
<feature type="region of interest" description="Disordered" evidence="6">
    <location>
        <begin position="21"/>
        <end position="50"/>
    </location>
</feature>
<dbReference type="PANTHER" id="PTHR43649">
    <property type="entry name" value="ARABINOSE-BINDING PROTEIN-RELATED"/>
    <property type="match status" value="1"/>
</dbReference>
<keyword evidence="4" id="KW-0564">Palmitate</keyword>
<protein>
    <submittedName>
        <fullName evidence="8">Extracellular solute-binding protein family 1</fullName>
    </submittedName>
</protein>
<keyword evidence="5" id="KW-0449">Lipoprotein</keyword>
<dbReference type="PANTHER" id="PTHR43649:SF33">
    <property type="entry name" value="POLYGALACTURONAN_RHAMNOGALACTURONAN-BINDING PROTEIN YTCQ"/>
    <property type="match status" value="1"/>
</dbReference>
<feature type="signal peptide" evidence="7">
    <location>
        <begin position="1"/>
        <end position="17"/>
    </location>
</feature>
<keyword evidence="9" id="KW-1185">Reference proteome</keyword>
<dbReference type="InterPro" id="IPR006059">
    <property type="entry name" value="SBP"/>
</dbReference>
<name>A0A4P8XMM7_9BACL</name>
<accession>A0A4P8XMM7</accession>
<sequence>MKKFLCLMMIVTIVTSAGCSGQNNGSNNSPADVKTTQTDSVKGKQADSEEKLSISMLAPSYAGGGWPDSNHPTIQYLNEKFNIELDVQWIPGANYDEKINVLAASGNLPDVYTILPASDLYVKWQGEGAFAELQDYVDDYPNLKNAFSEEVWQMKNPKGITYGIPKGGPTNPVAYVVRKDWLDNLGLTIPDADRFTVDEFYKIAKAFALEDPDQDGKQNTVGFTFNQEFGQEASLRYAFGLSPGWQEMDGELVPWQAQTKELKSYLAFLQKAYAEGVLDKDFPLNEGNDIQEKASSGKLGLDYAIPVAMLRHEAKLKETTPEAEFVQIPPPKGQTGIQFNDTMELEHKIVLNSKMNEDKIRRILAMFDWWVTEEGVDVIKNGPPEVYYTAKGDGTFEANEAAKSEGNRIAILNNWFFRGVANDFDVYKWDSKEYRERMVGHMEQAEAFAAPMDPAEGITHLSPTYAKKYDEINKKFLSSVYNIILGKAPVDHIDDAVATWNKEGGEQIIKEINEAYQSIK</sequence>
<evidence type="ECO:0000256" key="7">
    <source>
        <dbReference type="SAM" id="SignalP"/>
    </source>
</evidence>